<name>A0ABR1B7C2_POLSC</name>
<keyword evidence="11" id="KW-1185">Reference proteome</keyword>
<evidence type="ECO:0000256" key="2">
    <source>
        <dbReference type="ARBA" id="ARBA00022527"/>
    </source>
</evidence>
<evidence type="ECO:0000256" key="6">
    <source>
        <dbReference type="ARBA" id="ARBA00022840"/>
    </source>
</evidence>
<dbReference type="InterPro" id="IPR004038">
    <property type="entry name" value="Ribosomal_eL8/eL30/eS12/Gad45"/>
</dbReference>
<dbReference type="SUPFAM" id="SSF55315">
    <property type="entry name" value="L30e-like"/>
    <property type="match status" value="1"/>
</dbReference>
<evidence type="ECO:0000256" key="3">
    <source>
        <dbReference type="ARBA" id="ARBA00022679"/>
    </source>
</evidence>
<evidence type="ECO:0000256" key="4">
    <source>
        <dbReference type="ARBA" id="ARBA00022741"/>
    </source>
</evidence>
<keyword evidence="2" id="KW-0723">Serine/threonine-protein kinase</keyword>
<keyword evidence="3" id="KW-0808">Transferase</keyword>
<dbReference type="InterPro" id="IPR024604">
    <property type="entry name" value="GSG2_C"/>
</dbReference>
<reference evidence="10 11" key="1">
    <citation type="submission" date="2023-09" db="EMBL/GenBank/DDBJ databases">
        <title>Genomes of two closely related lineages of the louse Polyplax serrata with different host specificities.</title>
        <authorList>
            <person name="Martinu J."/>
            <person name="Tarabai H."/>
            <person name="Stefka J."/>
            <person name="Hypsa V."/>
        </authorList>
    </citation>
    <scope>NUCLEOTIDE SEQUENCE [LARGE SCALE GENOMIC DNA]</scope>
    <source>
        <strain evidence="10">98ZLc_SE</strain>
    </source>
</reference>
<dbReference type="SMART" id="SM01331">
    <property type="entry name" value="DUF3635"/>
    <property type="match status" value="1"/>
</dbReference>
<evidence type="ECO:0000313" key="11">
    <source>
        <dbReference type="Proteomes" id="UP001359485"/>
    </source>
</evidence>
<organism evidence="10 11">
    <name type="scientific">Polyplax serrata</name>
    <name type="common">Common mouse louse</name>
    <dbReference type="NCBI Taxonomy" id="468196"/>
    <lineage>
        <taxon>Eukaryota</taxon>
        <taxon>Metazoa</taxon>
        <taxon>Ecdysozoa</taxon>
        <taxon>Arthropoda</taxon>
        <taxon>Hexapoda</taxon>
        <taxon>Insecta</taxon>
        <taxon>Pterygota</taxon>
        <taxon>Neoptera</taxon>
        <taxon>Paraneoptera</taxon>
        <taxon>Psocodea</taxon>
        <taxon>Troctomorpha</taxon>
        <taxon>Phthiraptera</taxon>
        <taxon>Anoplura</taxon>
        <taxon>Polyplacidae</taxon>
        <taxon>Polyplax</taxon>
    </lineage>
</organism>
<dbReference type="Proteomes" id="UP001359485">
    <property type="component" value="Unassembled WGS sequence"/>
</dbReference>
<sequence>MAPIAKKTYSRKRSDLLRFSNNDSDPFDKLLSSPLKQEVDFKPLSYWRKNSECSYSEKYRNKRNKHSCELSDSDTSSDSRKLKIFGWKSLKRLTKEKHSRTSNLSRSNSFGQSTNFNKNSFLKSKIKSINQKWEITYDTEISNLTDLQQNNYKYVTIRRNPKKNNPIQPSHSFSCNGNLTLKAEDELSRECGQLKDKDNANLWKTYIIASKQEKSKGLMLDDPTRGGNESSSSCENSFDSFLWDSITDKNNNDVSKFGTCEISETTLTNELSASNLTESDDTDLDKTPFQDDSNKINSIYLTSRISSLISKVSDMNISGKYKGNEGFEEETVHSPLQALENVTVVPRSDDGHRKTEYQFRNVTKRRNFIHPSRIQECSSLIEKEFRECEKENDDKFSTTVHYPHDEQTQIKLCTPKFEKPKCKRQTEFNDMSCLTSPMFESTRILGCEADPNQSLTLQESFLAPVLALKPGKQWMRSLSVLRQLQNESMTTKLITSNDLKGKHHQTLVKDVIQMQQEISRIEHPTQIRQSISVADAVSSLNDSSNSSRKGETDISNLIPVSFQKRRTIMGHTIKLLEPEDTLNSSNTFSSAFQFRNSISVFQEIPQKERKCSSSARDIILAQCDQTDILPFSEYFNEKTLKNCRKIGEGVFGEVFKYNNDTVFKVIPIEGDQEVNGEPQKKFEEILSEVIIASKLSRLRQQGANQTSGFCKMKKCWCVRGKYPPHLLDLWDDYDSAGAGSENDSPKMFKSDQLYIVLELEDGGKDLESFVFNSAEQCLSIFIQTAFTLAVAERAFEFEHRDLHWGNLLIHKTKNKSISIVLDDVKYNIPTKGVKVSIIDFTLSRILHEECCLFNDLSVDPTLFTSQGDYQFEIYRMMQREMMNDWSLFKPKTNVFWLHYIIDKMLKMVRYKNKSTQVHKKFLKELQGIESALLKYGNCSDFVKDMGFVLNIQQYFFKANMNDRTQRKEPHRSDFGQIKNKSNHDTFKSTLEDFPALFLNGRSKSKPQKTYLKPSISKSVEVQAKNNNFEIVEEPKNLNIENGTIHIKTKTLKSFQPQKNPYKKKRADPISLSLEEAIKVNNDKKKVKPLKGTKVKCQRTILNETLSGNLLDSSNPKRNRGKHREIKKKKLTNLKLLIIKERILKQKFRMQDAVMPQVEDYIDFIDKKEIQEYLKDLEKKKEKKITKGNSKTVEVVPKQMRDATQNELNKDKAEPLEKISDKLLSTSEENNGNKLFSKIREYCDNIVTPELNTVVTEFIKGLVLLQDRAFFRDPIKAKARKRHVCGFKESRKYLTMKKVKMLIIPPDLEKLNMKGSVSDTVKELKALAESQNVPCVFALNRNRLGKCLKKNVPVSSFSVLNYEGLENRFEEVLHHLENTKRLFQCSQEVQNQSTDSTLLSDVQEKLMINDC</sequence>
<dbReference type="PANTHER" id="PTHR24419:SF18">
    <property type="entry name" value="SERINE_THREONINE-PROTEIN KINASE HASPIN"/>
    <property type="match status" value="1"/>
</dbReference>
<dbReference type="Pfam" id="PF01248">
    <property type="entry name" value="Ribosomal_L7Ae"/>
    <property type="match status" value="1"/>
</dbReference>
<dbReference type="PROSITE" id="PS50011">
    <property type="entry name" value="PROTEIN_KINASE_DOM"/>
    <property type="match status" value="1"/>
</dbReference>
<evidence type="ECO:0000259" key="9">
    <source>
        <dbReference type="PROSITE" id="PS50011"/>
    </source>
</evidence>
<gene>
    <name evidence="10" type="ORF">RUM44_000905</name>
</gene>
<dbReference type="InterPro" id="IPR011009">
    <property type="entry name" value="Kinase-like_dom_sf"/>
</dbReference>
<dbReference type="Pfam" id="PF12330">
    <property type="entry name" value="Haspin_kinase"/>
    <property type="match status" value="1"/>
</dbReference>
<evidence type="ECO:0000256" key="5">
    <source>
        <dbReference type="ARBA" id="ARBA00022777"/>
    </source>
</evidence>
<comment type="catalytic activity">
    <reaction evidence="8">
        <text>L-seryl-[protein] + ATP = O-phospho-L-seryl-[protein] + ADP + H(+)</text>
        <dbReference type="Rhea" id="RHEA:17989"/>
        <dbReference type="Rhea" id="RHEA-COMP:9863"/>
        <dbReference type="Rhea" id="RHEA-COMP:11604"/>
        <dbReference type="ChEBI" id="CHEBI:15378"/>
        <dbReference type="ChEBI" id="CHEBI:29999"/>
        <dbReference type="ChEBI" id="CHEBI:30616"/>
        <dbReference type="ChEBI" id="CHEBI:83421"/>
        <dbReference type="ChEBI" id="CHEBI:456216"/>
        <dbReference type="EC" id="2.7.11.1"/>
    </reaction>
</comment>
<dbReference type="Gene3D" id="3.30.1330.30">
    <property type="match status" value="1"/>
</dbReference>
<evidence type="ECO:0000256" key="1">
    <source>
        <dbReference type="ARBA" id="ARBA00012513"/>
    </source>
</evidence>
<protein>
    <recommendedName>
        <fullName evidence="1">non-specific serine/threonine protein kinase</fullName>
        <ecNumber evidence="1">2.7.11.1</ecNumber>
    </recommendedName>
</protein>
<accession>A0ABR1B7C2</accession>
<dbReference type="PANTHER" id="PTHR24419">
    <property type="entry name" value="INTERLEUKIN-1 RECEPTOR-ASSOCIATED KINASE"/>
    <property type="match status" value="1"/>
</dbReference>
<keyword evidence="5" id="KW-0418">Kinase</keyword>
<evidence type="ECO:0000313" key="10">
    <source>
        <dbReference type="EMBL" id="KAK6635651.1"/>
    </source>
</evidence>
<dbReference type="InterPro" id="IPR029064">
    <property type="entry name" value="Ribosomal_eL30-like_sf"/>
</dbReference>
<feature type="domain" description="Protein kinase" evidence="9">
    <location>
        <begin position="640"/>
        <end position="986"/>
    </location>
</feature>
<dbReference type="Gene3D" id="1.10.510.10">
    <property type="entry name" value="Transferase(Phosphotransferase) domain 1"/>
    <property type="match status" value="1"/>
</dbReference>
<dbReference type="SUPFAM" id="SSF56112">
    <property type="entry name" value="Protein kinase-like (PK-like)"/>
    <property type="match status" value="1"/>
</dbReference>
<dbReference type="Gene3D" id="3.30.200.20">
    <property type="entry name" value="Phosphorylase Kinase, domain 1"/>
    <property type="match status" value="1"/>
</dbReference>
<evidence type="ECO:0000256" key="7">
    <source>
        <dbReference type="ARBA" id="ARBA00047899"/>
    </source>
</evidence>
<dbReference type="EMBL" id="JAWJWF010000003">
    <property type="protein sequence ID" value="KAK6635651.1"/>
    <property type="molecule type" value="Genomic_DNA"/>
</dbReference>
<keyword evidence="6" id="KW-0067">ATP-binding</keyword>
<dbReference type="InterPro" id="IPR000719">
    <property type="entry name" value="Prot_kinase_dom"/>
</dbReference>
<keyword evidence="4" id="KW-0547">Nucleotide-binding</keyword>
<dbReference type="EC" id="2.7.11.1" evidence="1"/>
<proteinExistence type="predicted"/>
<evidence type="ECO:0000256" key="8">
    <source>
        <dbReference type="ARBA" id="ARBA00048679"/>
    </source>
</evidence>
<comment type="catalytic activity">
    <reaction evidence="7">
        <text>L-threonyl-[protein] + ATP = O-phospho-L-threonyl-[protein] + ADP + H(+)</text>
        <dbReference type="Rhea" id="RHEA:46608"/>
        <dbReference type="Rhea" id="RHEA-COMP:11060"/>
        <dbReference type="Rhea" id="RHEA-COMP:11605"/>
        <dbReference type="ChEBI" id="CHEBI:15378"/>
        <dbReference type="ChEBI" id="CHEBI:30013"/>
        <dbReference type="ChEBI" id="CHEBI:30616"/>
        <dbReference type="ChEBI" id="CHEBI:61977"/>
        <dbReference type="ChEBI" id="CHEBI:456216"/>
        <dbReference type="EC" id="2.7.11.1"/>
    </reaction>
</comment>
<comment type="caution">
    <text evidence="10">The sequence shown here is derived from an EMBL/GenBank/DDBJ whole genome shotgun (WGS) entry which is preliminary data.</text>
</comment>